<keyword evidence="4 6" id="KW-1133">Transmembrane helix</keyword>
<dbReference type="InterPro" id="IPR013525">
    <property type="entry name" value="ABC2_TM"/>
</dbReference>
<name>A0A437KHU1_9BACI</name>
<feature type="transmembrane region" description="Helical" evidence="6">
    <location>
        <begin position="229"/>
        <end position="253"/>
    </location>
</feature>
<evidence type="ECO:0000313" key="9">
    <source>
        <dbReference type="Proteomes" id="UP000288024"/>
    </source>
</evidence>
<organism evidence="8 9">
    <name type="scientific">Niallia taxi</name>
    <dbReference type="NCBI Taxonomy" id="2499688"/>
    <lineage>
        <taxon>Bacteria</taxon>
        <taxon>Bacillati</taxon>
        <taxon>Bacillota</taxon>
        <taxon>Bacilli</taxon>
        <taxon>Bacillales</taxon>
        <taxon>Bacillaceae</taxon>
        <taxon>Niallia</taxon>
    </lineage>
</organism>
<evidence type="ECO:0000256" key="5">
    <source>
        <dbReference type="ARBA" id="ARBA00023136"/>
    </source>
</evidence>
<feature type="transmembrane region" description="Helical" evidence="6">
    <location>
        <begin position="367"/>
        <end position="389"/>
    </location>
</feature>
<dbReference type="PANTHER" id="PTHR30294">
    <property type="entry name" value="MEMBRANE COMPONENT OF ABC TRANSPORTER YHHJ-RELATED"/>
    <property type="match status" value="1"/>
</dbReference>
<comment type="caution">
    <text evidence="8">The sequence shown here is derived from an EMBL/GenBank/DDBJ whole genome shotgun (WGS) entry which is preliminary data.</text>
</comment>
<dbReference type="Proteomes" id="UP000288024">
    <property type="component" value="Unassembled WGS sequence"/>
</dbReference>
<feature type="domain" description="ABC-2 type transporter transmembrane" evidence="7">
    <location>
        <begin position="19"/>
        <end position="384"/>
    </location>
</feature>
<dbReference type="GO" id="GO:0140359">
    <property type="term" value="F:ABC-type transporter activity"/>
    <property type="evidence" value="ECO:0007669"/>
    <property type="project" value="InterPro"/>
</dbReference>
<dbReference type="PANTHER" id="PTHR30294:SF29">
    <property type="entry name" value="MULTIDRUG ABC TRANSPORTER PERMEASE YBHS-RELATED"/>
    <property type="match status" value="1"/>
</dbReference>
<feature type="transmembrane region" description="Helical" evidence="6">
    <location>
        <begin position="337"/>
        <end position="355"/>
    </location>
</feature>
<evidence type="ECO:0000256" key="2">
    <source>
        <dbReference type="ARBA" id="ARBA00022475"/>
    </source>
</evidence>
<feature type="transmembrane region" description="Helical" evidence="6">
    <location>
        <begin position="312"/>
        <end position="331"/>
    </location>
</feature>
<dbReference type="AlphaFoldDB" id="A0A437KHU1"/>
<keyword evidence="9" id="KW-1185">Reference proteome</keyword>
<dbReference type="InterPro" id="IPR051449">
    <property type="entry name" value="ABC-2_transporter_component"/>
</dbReference>
<feature type="transmembrane region" description="Helical" evidence="6">
    <location>
        <begin position="21"/>
        <end position="42"/>
    </location>
</feature>
<dbReference type="RefSeq" id="WP_127736348.1">
    <property type="nucleotide sequence ID" value="NZ_RZTZ01000001.1"/>
</dbReference>
<gene>
    <name evidence="8" type="ORF">EM808_04340</name>
</gene>
<proteinExistence type="predicted"/>
<dbReference type="GO" id="GO:0005886">
    <property type="term" value="C:plasma membrane"/>
    <property type="evidence" value="ECO:0007669"/>
    <property type="project" value="UniProtKB-SubCell"/>
</dbReference>
<reference evidence="8 9" key="1">
    <citation type="submission" date="2019-01" db="EMBL/GenBank/DDBJ databases">
        <title>Bacillus sp. M5HDSG1-1, whole genome shotgun sequence.</title>
        <authorList>
            <person name="Tuo L."/>
        </authorList>
    </citation>
    <scope>NUCLEOTIDE SEQUENCE [LARGE SCALE GENOMIC DNA]</scope>
    <source>
        <strain evidence="8 9">M5HDSG1-1</strain>
    </source>
</reference>
<keyword evidence="5 6" id="KW-0472">Membrane</keyword>
<evidence type="ECO:0000256" key="1">
    <source>
        <dbReference type="ARBA" id="ARBA00004651"/>
    </source>
</evidence>
<feature type="transmembrane region" description="Helical" evidence="6">
    <location>
        <begin position="184"/>
        <end position="208"/>
    </location>
</feature>
<evidence type="ECO:0000259" key="7">
    <source>
        <dbReference type="Pfam" id="PF12698"/>
    </source>
</evidence>
<evidence type="ECO:0000256" key="6">
    <source>
        <dbReference type="SAM" id="Phobius"/>
    </source>
</evidence>
<evidence type="ECO:0000256" key="4">
    <source>
        <dbReference type="ARBA" id="ARBA00022989"/>
    </source>
</evidence>
<sequence>MNSFWIILFHTYWTKVKTKSFIITTIITLLLILGLTNLQSIIDMFNDEDGADKIAVIDKTNELYPSVAAMSESIQEGMELEHYVDSESEAKKKVEDDSYQGLLILDYDSENLPEASYYSMDITDSATATSIETIVQAVKSQLAAAQLNLSGEQLEKLNEPVPFEHFALEKNAKTEEELNQARGLVYVLLFLIYFAVILYANMIAMEVATEKSSRVMEILISSVSPIKHMFAKILGIGLVSITQLAVLLVAGYFSVTNNDNMSTLDGFLGFSGIPAATIVYAVVFFVLGYFLYATLAAFLGSLVSRIEDVQQMITPMTLMVVAGFMIAMFGLNNPDTTFITITSYIPFFTPMLMFMRAGMLSLPVWEPILGMGVLAASIIILAVFGGRVYKGGVLMYGKSNSFKDIKKALQLTKKE</sequence>
<evidence type="ECO:0000256" key="3">
    <source>
        <dbReference type="ARBA" id="ARBA00022692"/>
    </source>
</evidence>
<comment type="subcellular location">
    <subcellularLocation>
        <location evidence="1">Cell membrane</location>
        <topology evidence="1">Multi-pass membrane protein</topology>
    </subcellularLocation>
</comment>
<accession>A0A437KHU1</accession>
<keyword evidence="3 6" id="KW-0812">Transmembrane</keyword>
<dbReference type="EMBL" id="RZTZ01000001">
    <property type="protein sequence ID" value="RVT67709.1"/>
    <property type="molecule type" value="Genomic_DNA"/>
</dbReference>
<protein>
    <submittedName>
        <fullName evidence="8">ABC transporter permease</fullName>
    </submittedName>
</protein>
<evidence type="ECO:0000313" key="8">
    <source>
        <dbReference type="EMBL" id="RVT67709.1"/>
    </source>
</evidence>
<dbReference type="Pfam" id="PF12698">
    <property type="entry name" value="ABC2_membrane_3"/>
    <property type="match status" value="1"/>
</dbReference>
<keyword evidence="2" id="KW-1003">Cell membrane</keyword>
<feature type="transmembrane region" description="Helical" evidence="6">
    <location>
        <begin position="273"/>
        <end position="300"/>
    </location>
</feature>